<organism evidence="15">
    <name type="scientific">Phaeomonas parva</name>
    <dbReference type="NCBI Taxonomy" id="124430"/>
    <lineage>
        <taxon>Eukaryota</taxon>
        <taxon>Sar</taxon>
        <taxon>Stramenopiles</taxon>
        <taxon>Ochrophyta</taxon>
        <taxon>Pinguiophyceae</taxon>
        <taxon>Pinguiochrysidales</taxon>
        <taxon>Pinguiochrysidaceae</taxon>
        <taxon>Phaeomonas</taxon>
    </lineage>
</organism>
<dbReference type="EC" id="5.1.3.1" evidence="7"/>
<dbReference type="InterPro" id="IPR000056">
    <property type="entry name" value="Ribul_P_3_epim-like"/>
</dbReference>
<comment type="subunit">
    <text evidence="6">Homodimer.</text>
</comment>
<dbReference type="Gene3D" id="3.20.20.70">
    <property type="entry name" value="Aldolase class I"/>
    <property type="match status" value="1"/>
</dbReference>
<sequence length="221" mass="23430">MGAEVRRCLDAGATHLHIDIFDGVFLDSPLAFTFGPKMVEAIREACDAADDAVLDLHMCVDRPGRYVAAMAAATGSKGRFIFQWEAMGNLAEAVQLASDVTAAGMRCGVSINPETDSEAIHGLLETGLADMVDVLAVRPGFGGQTFQESALVKLRQLRHWRDGHASRSSVQLLVDGGVNAETAARASDAGADILVAGTFLFRHPQGLQRGVDDLLSASAHK</sequence>
<gene>
    <name evidence="15" type="ORF">PPAR1163_LOCUS20108</name>
</gene>
<dbReference type="GO" id="GO:0006163">
    <property type="term" value="P:purine nucleotide metabolic process"/>
    <property type="evidence" value="ECO:0007669"/>
    <property type="project" value="UniProtKB-ARBA"/>
</dbReference>
<evidence type="ECO:0000256" key="11">
    <source>
        <dbReference type="ARBA" id="ARBA00023211"/>
    </source>
</evidence>
<evidence type="ECO:0000256" key="10">
    <source>
        <dbReference type="ARBA" id="ARBA00023004"/>
    </source>
</evidence>
<dbReference type="GO" id="GO:0046872">
    <property type="term" value="F:metal ion binding"/>
    <property type="evidence" value="ECO:0007669"/>
    <property type="project" value="UniProtKB-KW"/>
</dbReference>
<evidence type="ECO:0000256" key="14">
    <source>
        <dbReference type="ARBA" id="ARBA00057323"/>
    </source>
</evidence>
<comment type="catalytic activity">
    <reaction evidence="1">
        <text>D-ribulose 5-phosphate = D-xylulose 5-phosphate</text>
        <dbReference type="Rhea" id="RHEA:13677"/>
        <dbReference type="ChEBI" id="CHEBI:57737"/>
        <dbReference type="ChEBI" id="CHEBI:58121"/>
        <dbReference type="EC" id="5.1.3.1"/>
    </reaction>
</comment>
<dbReference type="EMBL" id="HBGJ01031792">
    <property type="protein sequence ID" value="CAD9261728.1"/>
    <property type="molecule type" value="Transcribed_RNA"/>
</dbReference>
<comment type="cofactor">
    <cofactor evidence="2">
        <name>Mn(2+)</name>
        <dbReference type="ChEBI" id="CHEBI:29035"/>
    </cofactor>
</comment>
<dbReference type="Pfam" id="PF00834">
    <property type="entry name" value="Ribul_P_3_epim"/>
    <property type="match status" value="1"/>
</dbReference>
<comment type="cofactor">
    <cofactor evidence="4">
        <name>Fe(2+)</name>
        <dbReference type="ChEBI" id="CHEBI:29033"/>
    </cofactor>
</comment>
<comment type="similarity">
    <text evidence="5">Belongs to the ribulose-phosphate 3-epimerase family.</text>
</comment>
<dbReference type="SUPFAM" id="SSF51366">
    <property type="entry name" value="Ribulose-phoshate binding barrel"/>
    <property type="match status" value="1"/>
</dbReference>
<keyword evidence="9" id="KW-0862">Zinc</keyword>
<protein>
    <recommendedName>
        <fullName evidence="7">ribulose-phosphate 3-epimerase</fullName>
        <ecNumber evidence="7">5.1.3.1</ecNumber>
    </recommendedName>
</protein>
<dbReference type="GO" id="GO:0005975">
    <property type="term" value="P:carbohydrate metabolic process"/>
    <property type="evidence" value="ECO:0007669"/>
    <property type="project" value="InterPro"/>
</dbReference>
<keyword evidence="11" id="KW-0464">Manganese</keyword>
<evidence type="ECO:0000256" key="6">
    <source>
        <dbReference type="ARBA" id="ARBA00011738"/>
    </source>
</evidence>
<dbReference type="AlphaFoldDB" id="A0A7S1UCE1"/>
<proteinExistence type="inferred from homology"/>
<evidence type="ECO:0000256" key="5">
    <source>
        <dbReference type="ARBA" id="ARBA00009541"/>
    </source>
</evidence>
<dbReference type="GO" id="GO:0046496">
    <property type="term" value="P:nicotinamide nucleotide metabolic process"/>
    <property type="evidence" value="ECO:0007669"/>
    <property type="project" value="UniProtKB-ARBA"/>
</dbReference>
<evidence type="ECO:0000256" key="8">
    <source>
        <dbReference type="ARBA" id="ARBA00022723"/>
    </source>
</evidence>
<accession>A0A7S1UCE1</accession>
<keyword evidence="13" id="KW-0119">Carbohydrate metabolism</keyword>
<name>A0A7S1UCE1_9STRA</name>
<evidence type="ECO:0000256" key="13">
    <source>
        <dbReference type="ARBA" id="ARBA00023277"/>
    </source>
</evidence>
<dbReference type="FunFam" id="3.20.20.70:FF:000191">
    <property type="entry name" value="ribulose-phosphate 3-epimerase isoform X2"/>
    <property type="match status" value="1"/>
</dbReference>
<keyword evidence="8" id="KW-0479">Metal-binding</keyword>
<evidence type="ECO:0000256" key="7">
    <source>
        <dbReference type="ARBA" id="ARBA00013188"/>
    </source>
</evidence>
<reference evidence="15" key="1">
    <citation type="submission" date="2021-01" db="EMBL/GenBank/DDBJ databases">
        <authorList>
            <person name="Corre E."/>
            <person name="Pelletier E."/>
            <person name="Niang G."/>
            <person name="Scheremetjew M."/>
            <person name="Finn R."/>
            <person name="Kale V."/>
            <person name="Holt S."/>
            <person name="Cochrane G."/>
            <person name="Meng A."/>
            <person name="Brown T."/>
            <person name="Cohen L."/>
        </authorList>
    </citation>
    <scope>NUCLEOTIDE SEQUENCE</scope>
    <source>
        <strain evidence="15">CCMP2877</strain>
    </source>
</reference>
<keyword evidence="10" id="KW-0408">Iron</keyword>
<comment type="cofactor">
    <cofactor evidence="3">
        <name>Zn(2+)</name>
        <dbReference type="ChEBI" id="CHEBI:29105"/>
    </cofactor>
</comment>
<dbReference type="InterPro" id="IPR011060">
    <property type="entry name" value="RibuloseP-bd_barrel"/>
</dbReference>
<evidence type="ECO:0000313" key="15">
    <source>
        <dbReference type="EMBL" id="CAD9261728.1"/>
    </source>
</evidence>
<evidence type="ECO:0000256" key="2">
    <source>
        <dbReference type="ARBA" id="ARBA00001936"/>
    </source>
</evidence>
<dbReference type="CDD" id="cd00429">
    <property type="entry name" value="RPE"/>
    <property type="match status" value="1"/>
</dbReference>
<evidence type="ECO:0000256" key="9">
    <source>
        <dbReference type="ARBA" id="ARBA00022833"/>
    </source>
</evidence>
<comment type="function">
    <text evidence="14">Catalyzes the reversible epimerization of D-ribulose 5-phosphate to D-xylulose 5-phosphate.</text>
</comment>
<dbReference type="PANTHER" id="PTHR11749">
    <property type="entry name" value="RIBULOSE-5-PHOSPHATE-3-EPIMERASE"/>
    <property type="match status" value="1"/>
</dbReference>
<dbReference type="GO" id="GO:0004750">
    <property type="term" value="F:D-ribulose-phosphate 3-epimerase activity"/>
    <property type="evidence" value="ECO:0007669"/>
    <property type="project" value="UniProtKB-EC"/>
</dbReference>
<evidence type="ECO:0000256" key="3">
    <source>
        <dbReference type="ARBA" id="ARBA00001947"/>
    </source>
</evidence>
<evidence type="ECO:0000256" key="4">
    <source>
        <dbReference type="ARBA" id="ARBA00001954"/>
    </source>
</evidence>
<dbReference type="GO" id="GO:0006091">
    <property type="term" value="P:generation of precursor metabolites and energy"/>
    <property type="evidence" value="ECO:0007669"/>
    <property type="project" value="UniProtKB-ARBA"/>
</dbReference>
<dbReference type="GO" id="GO:1901135">
    <property type="term" value="P:carbohydrate derivative metabolic process"/>
    <property type="evidence" value="ECO:0007669"/>
    <property type="project" value="UniProtKB-ARBA"/>
</dbReference>
<dbReference type="InterPro" id="IPR013785">
    <property type="entry name" value="Aldolase_TIM"/>
</dbReference>
<evidence type="ECO:0000256" key="1">
    <source>
        <dbReference type="ARBA" id="ARBA00001782"/>
    </source>
</evidence>
<keyword evidence="12" id="KW-0413">Isomerase</keyword>
<evidence type="ECO:0000256" key="12">
    <source>
        <dbReference type="ARBA" id="ARBA00023235"/>
    </source>
</evidence>